<evidence type="ECO:0000313" key="1">
    <source>
        <dbReference type="EMBL" id="SEW43431.1"/>
    </source>
</evidence>
<dbReference type="EMBL" id="FOJI01000021">
    <property type="protein sequence ID" value="SEW43431.1"/>
    <property type="molecule type" value="Genomic_DNA"/>
</dbReference>
<organism evidence="1 2">
    <name type="scientific">[Clostridium] fimetarium</name>
    <dbReference type="NCBI Taxonomy" id="99656"/>
    <lineage>
        <taxon>Bacteria</taxon>
        <taxon>Bacillati</taxon>
        <taxon>Bacillota</taxon>
        <taxon>Clostridia</taxon>
        <taxon>Lachnospirales</taxon>
        <taxon>Lachnospiraceae</taxon>
    </lineage>
</organism>
<dbReference type="Proteomes" id="UP000199701">
    <property type="component" value="Unassembled WGS sequence"/>
</dbReference>
<proteinExistence type="predicted"/>
<accession>A0A1I0RQ71</accession>
<dbReference type="OrthoDB" id="359038at2"/>
<reference evidence="1 2" key="1">
    <citation type="submission" date="2016-10" db="EMBL/GenBank/DDBJ databases">
        <authorList>
            <person name="de Groot N.N."/>
        </authorList>
    </citation>
    <scope>NUCLEOTIDE SEQUENCE [LARGE SCALE GENOMIC DNA]</scope>
    <source>
        <strain evidence="1 2">DSM 9179</strain>
    </source>
</reference>
<dbReference type="RefSeq" id="WP_092457328.1">
    <property type="nucleotide sequence ID" value="NZ_FOJI01000021.1"/>
</dbReference>
<sequence length="138" mass="15342">MDVKDIVQNIGYCGLVCTLCHGADKCNGCKSDNNCCGRHLSEEGCFQFDCCVKKGINGCWECADGPCEKDMFSEHHDVRNRTFVKVAKNEGIEALAAYVLENQKNGIMYGWNKDYDNLGNEEAVIDLLNNGLNSKYAK</sequence>
<name>A0A1I0RQ71_9FIRM</name>
<dbReference type="AlphaFoldDB" id="A0A1I0RQ71"/>
<evidence type="ECO:0008006" key="3">
    <source>
        <dbReference type="Google" id="ProtNLM"/>
    </source>
</evidence>
<dbReference type="STRING" id="99656.SAMN05421659_1211"/>
<protein>
    <recommendedName>
        <fullName evidence="3">DUF3795 domain-containing protein</fullName>
    </recommendedName>
</protein>
<evidence type="ECO:0000313" key="2">
    <source>
        <dbReference type="Proteomes" id="UP000199701"/>
    </source>
</evidence>
<keyword evidence="2" id="KW-1185">Reference proteome</keyword>
<gene>
    <name evidence="1" type="ORF">SAMN05421659_1211</name>
</gene>